<dbReference type="PANTHER" id="PTHR31482">
    <property type="entry name" value="ESTS AU081301(E20138)"/>
    <property type="match status" value="1"/>
</dbReference>
<dbReference type="AlphaFoldDB" id="A0AAD7VDS3"/>
<evidence type="ECO:0000313" key="3">
    <source>
        <dbReference type="Proteomes" id="UP001163823"/>
    </source>
</evidence>
<proteinExistence type="predicted"/>
<feature type="domain" description="F-box" evidence="1">
    <location>
        <begin position="31"/>
        <end position="77"/>
    </location>
</feature>
<organism evidence="2 3">
    <name type="scientific">Quillaja saponaria</name>
    <name type="common">Soap bark tree</name>
    <dbReference type="NCBI Taxonomy" id="32244"/>
    <lineage>
        <taxon>Eukaryota</taxon>
        <taxon>Viridiplantae</taxon>
        <taxon>Streptophyta</taxon>
        <taxon>Embryophyta</taxon>
        <taxon>Tracheophyta</taxon>
        <taxon>Spermatophyta</taxon>
        <taxon>Magnoliopsida</taxon>
        <taxon>eudicotyledons</taxon>
        <taxon>Gunneridae</taxon>
        <taxon>Pentapetalae</taxon>
        <taxon>rosids</taxon>
        <taxon>fabids</taxon>
        <taxon>Fabales</taxon>
        <taxon>Quillajaceae</taxon>
        <taxon>Quillaja</taxon>
    </lineage>
</organism>
<accession>A0AAD7VDS3</accession>
<sequence length="345" mass="40139">MYSNFSISFTHVPGTMSSKIIASSKKEEGLSMSLLDLPESNLEYILERLSPAELCTMSEVCTSLRDRCRSDCLWEKLLMQKWSRIIGYVAHREWKWHMETRKREDLLIQYNQNGSLGSITGIWPSLYLGSYLEDSRQLSNSISDHHSVLAWYISLESGRFWFPGQVYTRGGLVLCCYDVLLSFDSKTDTFRARYRHDGGRKAEENIPWDRVRASPVEIPPNVLHCSDCLNDLKPRDHIEVQWRRGKDLPYDWWYATIGHLGSCDESESHCHCRNSDMLMLEFKQYSPDSIYRRVVLNRNDHGEQVMGGGGYYGGIRKLHSEDEIARWKQLLDNSNYGRPIALHFY</sequence>
<dbReference type="KEGG" id="qsa:O6P43_010050"/>
<dbReference type="Proteomes" id="UP001163823">
    <property type="component" value="Chromosome 4"/>
</dbReference>
<evidence type="ECO:0000259" key="1">
    <source>
        <dbReference type="PROSITE" id="PS50181"/>
    </source>
</evidence>
<dbReference type="InterPro" id="IPR036047">
    <property type="entry name" value="F-box-like_dom_sf"/>
</dbReference>
<dbReference type="PROSITE" id="PS50181">
    <property type="entry name" value="FBOX"/>
    <property type="match status" value="1"/>
</dbReference>
<dbReference type="SUPFAM" id="SSF81383">
    <property type="entry name" value="F-box domain"/>
    <property type="match status" value="1"/>
</dbReference>
<dbReference type="InterPro" id="IPR001810">
    <property type="entry name" value="F-box_dom"/>
</dbReference>
<dbReference type="Pfam" id="PF00646">
    <property type="entry name" value="F-box"/>
    <property type="match status" value="1"/>
</dbReference>
<evidence type="ECO:0000313" key="2">
    <source>
        <dbReference type="EMBL" id="KAJ7972112.1"/>
    </source>
</evidence>
<reference evidence="2" key="1">
    <citation type="journal article" date="2023" name="Science">
        <title>Elucidation of the pathway for biosynthesis of saponin adjuvants from the soapbark tree.</title>
        <authorList>
            <person name="Reed J."/>
            <person name="Orme A."/>
            <person name="El-Demerdash A."/>
            <person name="Owen C."/>
            <person name="Martin L.B.B."/>
            <person name="Misra R.C."/>
            <person name="Kikuchi S."/>
            <person name="Rejzek M."/>
            <person name="Martin A.C."/>
            <person name="Harkess A."/>
            <person name="Leebens-Mack J."/>
            <person name="Louveau T."/>
            <person name="Stephenson M.J."/>
            <person name="Osbourn A."/>
        </authorList>
    </citation>
    <scope>NUCLEOTIDE SEQUENCE</scope>
    <source>
        <strain evidence="2">S10</strain>
    </source>
</reference>
<name>A0AAD7VDS3_QUISA</name>
<dbReference type="EMBL" id="JARAOO010000004">
    <property type="protein sequence ID" value="KAJ7972112.1"/>
    <property type="molecule type" value="Genomic_DNA"/>
</dbReference>
<dbReference type="PANTHER" id="PTHR31482:SF18">
    <property type="entry name" value="ESTS AU081301(E20138)"/>
    <property type="match status" value="1"/>
</dbReference>
<dbReference type="SMART" id="SM00256">
    <property type="entry name" value="FBOX"/>
    <property type="match status" value="1"/>
</dbReference>
<protein>
    <submittedName>
        <fullName evidence="2">F-box protein</fullName>
    </submittedName>
</protein>
<comment type="caution">
    <text evidence="2">The sequence shown here is derived from an EMBL/GenBank/DDBJ whole genome shotgun (WGS) entry which is preliminary data.</text>
</comment>
<dbReference type="Gene3D" id="1.20.1280.50">
    <property type="match status" value="1"/>
</dbReference>
<keyword evidence="3" id="KW-1185">Reference proteome</keyword>
<gene>
    <name evidence="2" type="ORF">O6P43_010050</name>
</gene>